<sequence length="108" mass="11539">MAGRSIFEGMRVSGVLRIKRQTLGGVLEMGRRRLTSTLGISGLNRVENGAMFVLHKLGQTLAGTVGAGLSDQVPDSVFQKRAEGNEQVIAGRLQNFGVKGHVLFDGLC</sequence>
<dbReference type="AlphaFoldDB" id="A0A0U1NPK7"/>
<dbReference type="Proteomes" id="UP000048949">
    <property type="component" value="Unassembled WGS sequence"/>
</dbReference>
<keyword evidence="2" id="KW-1185">Reference proteome</keyword>
<organism evidence="1 2">
    <name type="scientific">Nereida ignava</name>
    <dbReference type="NCBI Taxonomy" id="282199"/>
    <lineage>
        <taxon>Bacteria</taxon>
        <taxon>Pseudomonadati</taxon>
        <taxon>Pseudomonadota</taxon>
        <taxon>Alphaproteobacteria</taxon>
        <taxon>Rhodobacterales</taxon>
        <taxon>Roseobacteraceae</taxon>
        <taxon>Nereida</taxon>
    </lineage>
</organism>
<dbReference type="STRING" id="282199.GCA_001049735_02716"/>
<evidence type="ECO:0000313" key="2">
    <source>
        <dbReference type="Proteomes" id="UP000048949"/>
    </source>
</evidence>
<protein>
    <submittedName>
        <fullName evidence="1">Uncharacterized protein</fullName>
    </submittedName>
</protein>
<name>A0A0U1NPK7_9RHOB</name>
<evidence type="ECO:0000313" key="1">
    <source>
        <dbReference type="EMBL" id="CRK76652.1"/>
    </source>
</evidence>
<proteinExistence type="predicted"/>
<accession>A0A0U1NPK7</accession>
<dbReference type="EMBL" id="CVQV01000028">
    <property type="protein sequence ID" value="CRK76652.1"/>
    <property type="molecule type" value="Genomic_DNA"/>
</dbReference>
<gene>
    <name evidence="1" type="ORF">NIG5292_02717</name>
</gene>
<reference evidence="1 2" key="1">
    <citation type="submission" date="2015-04" db="EMBL/GenBank/DDBJ databases">
        <authorList>
            <person name="Syromyatnikov M.Y."/>
            <person name="Popov V.N."/>
        </authorList>
    </citation>
    <scope>NUCLEOTIDE SEQUENCE [LARGE SCALE GENOMIC DNA]</scope>
    <source>
        <strain evidence="1 2">CECT 5292</strain>
    </source>
</reference>